<dbReference type="Gene3D" id="3.40.50.300">
    <property type="entry name" value="P-loop containing nucleotide triphosphate hydrolases"/>
    <property type="match status" value="1"/>
</dbReference>
<dbReference type="Gene3D" id="3.40.50.880">
    <property type="match status" value="1"/>
</dbReference>
<dbReference type="GO" id="GO:0003824">
    <property type="term" value="F:catalytic activity"/>
    <property type="evidence" value="ECO:0007669"/>
    <property type="project" value="InterPro"/>
</dbReference>
<dbReference type="InterPro" id="IPR027417">
    <property type="entry name" value="P-loop_NTPase"/>
</dbReference>
<dbReference type="CDD" id="cd01750">
    <property type="entry name" value="GATase1_CobQ"/>
    <property type="match status" value="1"/>
</dbReference>
<dbReference type="GO" id="GO:0009236">
    <property type="term" value="P:cobalamin biosynthetic process"/>
    <property type="evidence" value="ECO:0007669"/>
    <property type="project" value="UniProtKB-UniRule"/>
</dbReference>
<feature type="active site" evidence="4">
    <location>
        <position position="443"/>
    </location>
</feature>
<dbReference type="GO" id="GO:0015420">
    <property type="term" value="F:ABC-type vitamin B12 transporter activity"/>
    <property type="evidence" value="ECO:0007669"/>
    <property type="project" value="UniProtKB-UniRule"/>
</dbReference>
<evidence type="ECO:0000256" key="4">
    <source>
        <dbReference type="HAMAP-Rule" id="MF_00028"/>
    </source>
</evidence>
<dbReference type="InterPro" id="IPR029062">
    <property type="entry name" value="Class_I_gatase-like"/>
</dbReference>
<dbReference type="InterPro" id="IPR047045">
    <property type="entry name" value="CobQ_N"/>
</dbReference>
<evidence type="ECO:0000256" key="3">
    <source>
        <dbReference type="ARBA" id="ARBA00022962"/>
    </source>
</evidence>
<comment type="pathway">
    <text evidence="1 4">Cofactor biosynthesis; adenosylcobalamin biosynthesis.</text>
</comment>
<dbReference type="InterPro" id="IPR033949">
    <property type="entry name" value="CobQ_GATase1"/>
</dbReference>
<evidence type="ECO:0000256" key="1">
    <source>
        <dbReference type="ARBA" id="ARBA00004953"/>
    </source>
</evidence>
<evidence type="ECO:0000256" key="2">
    <source>
        <dbReference type="ARBA" id="ARBA00022573"/>
    </source>
</evidence>
<feature type="domain" description="CobQ/CobB/MinD/ParA nucleotide binding" evidence="5">
    <location>
        <begin position="5"/>
        <end position="228"/>
    </location>
</feature>
<dbReference type="InterPro" id="IPR011698">
    <property type="entry name" value="GATase_3"/>
</dbReference>
<dbReference type="NCBIfam" id="NF001989">
    <property type="entry name" value="PRK00784.1"/>
    <property type="match status" value="1"/>
</dbReference>
<dbReference type="SUPFAM" id="SSF52317">
    <property type="entry name" value="Class I glutamine amidotransferase-like"/>
    <property type="match status" value="1"/>
</dbReference>
<sequence length="510" mass="57413">MGKKIMLQGTASNVGKSILTAGLCRIFKQDGYSVAPFKSQNMALNSFITKEGLEMGRAQVFQAEACGIEPIADMNPVLLKPSGNHRCQVIVRGKVRDDISSSEYHDYKPILAKELKTIFNQFSENYDVVVMEGAGSTAEINLREHDIANMGMAEIADAPVIIVGDIDRGGVFASLAGTMLLLSEEERKRVKGVIINKFRGRKELLYDGIKMLEEIIKVPVLGVVPYSDIKIEDEDSVTTRFKTKMKKSDIHIEIIRTPHMSNFTDFNIFETQEDVSIRYVDYVETLSNPDMIILPGSKSTIDDLKYIRESGLEEQIKDLQKKGKLVFGICGGYQMLGKKLKDPYHVEGEIEEIDGIGLLDIETTFEKEKTTTQVNATICKNLNGYLANLSGMKVKGYEIHMGISDIGKEVYNLNEINNKLGEDVSYLEGSVNKEGNVVGTYLHGIFDEIDFTRALLNNIREEKGLERIDTKVTSFEAFKQNEYDKLADLLREHLDIEKIYKIMEEHEEEI</sequence>
<evidence type="ECO:0000313" key="7">
    <source>
        <dbReference type="EMBL" id="CEI74114.1"/>
    </source>
</evidence>
<comment type="similarity">
    <text evidence="4">Belongs to the CobB/CobQ family. CobQ subfamily.</text>
</comment>
<name>A0A2P2BY80_9FIRM</name>
<comment type="function">
    <text evidence="4">Catalyzes amidations at positions B, D, E, and G on adenosylcobyrinic A,C-diamide. NH(2) groups are provided by glutamine, and one molecule of ATP is hydrogenolyzed for each amidation.</text>
</comment>
<organism evidence="7 8">
    <name type="scientific">Romboutsia hominis</name>
    <dbReference type="NCBI Taxonomy" id="1507512"/>
    <lineage>
        <taxon>Bacteria</taxon>
        <taxon>Bacillati</taxon>
        <taxon>Bacillota</taxon>
        <taxon>Clostridia</taxon>
        <taxon>Peptostreptococcales</taxon>
        <taxon>Peptostreptococcaceae</taxon>
        <taxon>Romboutsia</taxon>
    </lineage>
</organism>
<dbReference type="NCBIfam" id="TIGR00313">
    <property type="entry name" value="cobQ"/>
    <property type="match status" value="1"/>
</dbReference>
<dbReference type="Proteomes" id="UP000245695">
    <property type="component" value="Chromosome 1"/>
</dbReference>
<dbReference type="Pfam" id="PF01656">
    <property type="entry name" value="CbiA"/>
    <property type="match status" value="1"/>
</dbReference>
<dbReference type="Pfam" id="PF07685">
    <property type="entry name" value="GATase_3"/>
    <property type="match status" value="1"/>
</dbReference>
<proteinExistence type="inferred from homology"/>
<evidence type="ECO:0000259" key="5">
    <source>
        <dbReference type="Pfam" id="PF01656"/>
    </source>
</evidence>
<feature type="active site" description="Nucleophile" evidence="4">
    <location>
        <position position="330"/>
    </location>
</feature>
<dbReference type="InterPro" id="IPR002586">
    <property type="entry name" value="CobQ/CobB/MinD/ParA_Nub-bd_dom"/>
</dbReference>
<keyword evidence="3 4" id="KW-0315">Glutamine amidotransferase</keyword>
<gene>
    <name evidence="4" type="primary">cobQ</name>
    <name evidence="7" type="ORF">FRIFI_2592</name>
</gene>
<dbReference type="PANTHER" id="PTHR21343">
    <property type="entry name" value="DETHIOBIOTIN SYNTHETASE"/>
    <property type="match status" value="1"/>
</dbReference>
<dbReference type="InterPro" id="IPR004459">
    <property type="entry name" value="CobQ_synth"/>
</dbReference>
<accession>A0A2P2BY80</accession>
<dbReference type="RefSeq" id="WP_092922147.1">
    <property type="nucleotide sequence ID" value="NZ_FJTZ01000010.1"/>
</dbReference>
<dbReference type="EMBL" id="LN650648">
    <property type="protein sequence ID" value="CEI74114.1"/>
    <property type="molecule type" value="Genomic_DNA"/>
</dbReference>
<dbReference type="UniPathway" id="UPA00148"/>
<evidence type="ECO:0000313" key="8">
    <source>
        <dbReference type="Proteomes" id="UP000245695"/>
    </source>
</evidence>
<feature type="domain" description="CobB/CobQ-like glutamine amidotransferase" evidence="6">
    <location>
        <begin position="252"/>
        <end position="448"/>
    </location>
</feature>
<dbReference type="KEGG" id="rhom:FRIFI_2592"/>
<dbReference type="CDD" id="cd05389">
    <property type="entry name" value="CobQ_N"/>
    <property type="match status" value="1"/>
</dbReference>
<evidence type="ECO:0000259" key="6">
    <source>
        <dbReference type="Pfam" id="PF07685"/>
    </source>
</evidence>
<dbReference type="PANTHER" id="PTHR21343:SF1">
    <property type="entry name" value="COBYRIC ACID SYNTHASE"/>
    <property type="match status" value="1"/>
</dbReference>
<dbReference type="HAMAP" id="MF_00028">
    <property type="entry name" value="CobQ"/>
    <property type="match status" value="1"/>
</dbReference>
<dbReference type="SUPFAM" id="SSF52540">
    <property type="entry name" value="P-loop containing nucleoside triphosphate hydrolases"/>
    <property type="match status" value="1"/>
</dbReference>
<protein>
    <recommendedName>
        <fullName evidence="4">Cobyric acid synthase</fullName>
    </recommendedName>
</protein>
<dbReference type="PROSITE" id="PS51274">
    <property type="entry name" value="GATASE_COBBQ"/>
    <property type="match status" value="1"/>
</dbReference>
<dbReference type="AlphaFoldDB" id="A0A2P2BY80"/>
<reference evidence="7 8" key="1">
    <citation type="submission" date="2014-09" db="EMBL/GenBank/DDBJ databases">
        <authorList>
            <person name="Hornung B.V."/>
        </authorList>
    </citation>
    <scope>NUCLEOTIDE SEQUENCE [LARGE SCALE GENOMIC DNA]</scope>
    <source>
        <strain evidence="7 8">FRIFI</strain>
    </source>
</reference>
<keyword evidence="8" id="KW-1185">Reference proteome</keyword>
<keyword evidence="2 4" id="KW-0169">Cobalamin biosynthesis</keyword>